<dbReference type="InterPro" id="IPR009075">
    <property type="entry name" value="AcylCo_DH/oxidase_C"/>
</dbReference>
<dbReference type="Gene3D" id="1.10.540.10">
    <property type="entry name" value="Acyl-CoA dehydrogenase/oxidase, N-terminal domain"/>
    <property type="match status" value="1"/>
</dbReference>
<reference evidence="8 9" key="1">
    <citation type="submission" date="2020-04" db="EMBL/GenBank/DDBJ databases">
        <title>MicrobeNet Type strains.</title>
        <authorList>
            <person name="Nicholson A.C."/>
        </authorList>
    </citation>
    <scope>NUCLEOTIDE SEQUENCE [LARGE SCALE GENOMIC DNA]</scope>
    <source>
        <strain evidence="8 9">ATCC BAA-277</strain>
    </source>
</reference>
<dbReference type="InterPro" id="IPR037069">
    <property type="entry name" value="AcylCoA_DH/ox_N_sf"/>
</dbReference>
<evidence type="ECO:0000256" key="1">
    <source>
        <dbReference type="ARBA" id="ARBA00001974"/>
    </source>
</evidence>
<evidence type="ECO:0000256" key="5">
    <source>
        <dbReference type="ARBA" id="ARBA00023002"/>
    </source>
</evidence>
<dbReference type="Gene3D" id="1.20.140.10">
    <property type="entry name" value="Butyryl-CoA Dehydrogenase, subunit A, domain 3"/>
    <property type="match status" value="1"/>
</dbReference>
<dbReference type="InterPro" id="IPR013786">
    <property type="entry name" value="AcylCoA_DH/ox_N"/>
</dbReference>
<protein>
    <submittedName>
        <fullName evidence="8">Acyl-CoA/acyl-ACP dehydrogenase</fullName>
    </submittedName>
</protein>
<accession>A0A846Z653</accession>
<comment type="similarity">
    <text evidence="2">Belongs to the acyl-CoA dehydrogenase family.</text>
</comment>
<evidence type="ECO:0000256" key="4">
    <source>
        <dbReference type="ARBA" id="ARBA00022827"/>
    </source>
</evidence>
<dbReference type="SUPFAM" id="SSF56645">
    <property type="entry name" value="Acyl-CoA dehydrogenase NM domain-like"/>
    <property type="match status" value="1"/>
</dbReference>
<dbReference type="Pfam" id="PF00441">
    <property type="entry name" value="Acyl-CoA_dh_1"/>
    <property type="match status" value="1"/>
</dbReference>
<proteinExistence type="inferred from homology"/>
<evidence type="ECO:0000313" key="9">
    <source>
        <dbReference type="Proteomes" id="UP000579250"/>
    </source>
</evidence>
<dbReference type="GO" id="GO:0050660">
    <property type="term" value="F:flavin adenine dinucleotide binding"/>
    <property type="evidence" value="ECO:0007669"/>
    <property type="project" value="InterPro"/>
</dbReference>
<dbReference type="Proteomes" id="UP000579250">
    <property type="component" value="Unassembled WGS sequence"/>
</dbReference>
<dbReference type="PANTHER" id="PTHR43884:SF20">
    <property type="entry name" value="ACYL-COA DEHYDROGENASE FADE28"/>
    <property type="match status" value="1"/>
</dbReference>
<dbReference type="PANTHER" id="PTHR43884">
    <property type="entry name" value="ACYL-COA DEHYDROGENASE"/>
    <property type="match status" value="1"/>
</dbReference>
<dbReference type="SUPFAM" id="SSF47203">
    <property type="entry name" value="Acyl-CoA dehydrogenase C-terminal domain-like"/>
    <property type="match status" value="1"/>
</dbReference>
<keyword evidence="4" id="KW-0274">FAD</keyword>
<dbReference type="RefSeq" id="WP_067639516.1">
    <property type="nucleotide sequence ID" value="NZ_JAAXPI010000086.1"/>
</dbReference>
<dbReference type="Pfam" id="PF02771">
    <property type="entry name" value="Acyl-CoA_dh_N"/>
    <property type="match status" value="1"/>
</dbReference>
<evidence type="ECO:0000313" key="8">
    <source>
        <dbReference type="EMBL" id="NKZ08519.1"/>
    </source>
</evidence>
<name>A0A846Z653_9ACTN</name>
<evidence type="ECO:0000259" key="7">
    <source>
        <dbReference type="Pfam" id="PF02771"/>
    </source>
</evidence>
<keyword evidence="5" id="KW-0560">Oxidoreductase</keyword>
<feature type="domain" description="Acyl-CoA dehydrogenase/oxidase N-terminal" evidence="7">
    <location>
        <begin position="9"/>
        <end position="106"/>
    </location>
</feature>
<dbReference type="InterPro" id="IPR036250">
    <property type="entry name" value="AcylCo_DH-like_C"/>
</dbReference>
<keyword evidence="3" id="KW-0285">Flavoprotein</keyword>
<evidence type="ECO:0000259" key="6">
    <source>
        <dbReference type="Pfam" id="PF00441"/>
    </source>
</evidence>
<comment type="caution">
    <text evidence="8">The sequence shown here is derived from an EMBL/GenBank/DDBJ whole genome shotgun (WGS) entry which is preliminary data.</text>
</comment>
<dbReference type="EMBL" id="JAAXPI010000086">
    <property type="protein sequence ID" value="NKZ08519.1"/>
    <property type="molecule type" value="Genomic_DNA"/>
</dbReference>
<keyword evidence="9" id="KW-1185">Reference proteome</keyword>
<dbReference type="AlphaFoldDB" id="A0A846Z653"/>
<feature type="domain" description="Acyl-CoA dehydrogenase/oxidase C-terminal" evidence="6">
    <location>
        <begin position="204"/>
        <end position="349"/>
    </location>
</feature>
<sequence length="357" mass="36737">MSDLLYSEIENDLRAGVRALLDDKAPWTSVLAGTEKDEPYDAGLWRAVAVQLGCAGLPVPEDLGGAGATWRETAVVMEELGRSAAPVPFLTSSVVATAALLAAGERDLLAELAAGAKIAVLAVPFSAGPGDAAPAVRAADGTLTGEVTSVADGMAADVLLVPASGALYAVDAADARRTAVTSLDMTRRLADVAFTGAPARRVAEGTDAVRAALLTGAAMLASEQLGLAERCLDDTVAYVKTRYQFGRPVGSYQGLKHRLADLWTSITQARAVARHAASCVAAGDDDTPIAVAVAQVHCSAVAVKAAEECVQMHGGIGFTWEHPAHLYLKRAKADSIALGTPGRHRAALATLVDLPPA</sequence>
<dbReference type="InterPro" id="IPR009100">
    <property type="entry name" value="AcylCoA_DH/oxidase_NM_dom_sf"/>
</dbReference>
<dbReference type="GO" id="GO:0003995">
    <property type="term" value="F:acyl-CoA dehydrogenase activity"/>
    <property type="evidence" value="ECO:0007669"/>
    <property type="project" value="TreeGrafter"/>
</dbReference>
<gene>
    <name evidence="8" type="ORF">HGB48_32990</name>
</gene>
<comment type="cofactor">
    <cofactor evidence="1">
        <name>FAD</name>
        <dbReference type="ChEBI" id="CHEBI:57692"/>
    </cofactor>
</comment>
<evidence type="ECO:0000256" key="2">
    <source>
        <dbReference type="ARBA" id="ARBA00009347"/>
    </source>
</evidence>
<evidence type="ECO:0000256" key="3">
    <source>
        <dbReference type="ARBA" id="ARBA00022630"/>
    </source>
</evidence>
<organism evidence="8 9">
    <name type="scientific">Actinomadura latina</name>
    <dbReference type="NCBI Taxonomy" id="163603"/>
    <lineage>
        <taxon>Bacteria</taxon>
        <taxon>Bacillati</taxon>
        <taxon>Actinomycetota</taxon>
        <taxon>Actinomycetes</taxon>
        <taxon>Streptosporangiales</taxon>
        <taxon>Thermomonosporaceae</taxon>
        <taxon>Actinomadura</taxon>
    </lineage>
</organism>